<dbReference type="RefSeq" id="WP_160908689.1">
    <property type="nucleotide sequence ID" value="NZ_WVHS01000005.1"/>
</dbReference>
<organism evidence="1 2">
    <name type="scientific">Hufsiella ginkgonis</name>
    <dbReference type="NCBI Taxonomy" id="2695274"/>
    <lineage>
        <taxon>Bacteria</taxon>
        <taxon>Pseudomonadati</taxon>
        <taxon>Bacteroidota</taxon>
        <taxon>Sphingobacteriia</taxon>
        <taxon>Sphingobacteriales</taxon>
        <taxon>Sphingobacteriaceae</taxon>
        <taxon>Hufsiella</taxon>
    </lineage>
</organism>
<dbReference type="InterPro" id="IPR021445">
    <property type="entry name" value="DUF3095"/>
</dbReference>
<name>A0A7K1Y330_9SPHI</name>
<sequence length="394" mass="43911">MTQSRTSDHFYTDLPASVSSMYDLLGVPGLFVEVPADWFVVITDVKNSTPAVLSGLHETINLVATGSIVTALNIAYRAKITIPFFFGGDGATMLIPPSLLQPVMRALILHKENTLGNFQLDLRVGSVPVERLYHEGHRLTIAKFSLTEKFPIPVILGDGLTYSEKLVKDADKAVADHLPQDGELDLEGMQCRWDRIPPPAGTQEVVTLLVVATNGKDQAAAFRKVIGLLDRIYGNPQKRQPISVAKLRMKTTFNRLSDEMRLQLGRIRYVGLFKNWLRMLFAGIYFRTAKGRNYLNRLVEMSDTLVMDGRINTVISGTMQQQQELQQALGKLESTGEILYGLHVSRDSVMSCYVRDLEDGHIHFVDGSDGGYTMAAGMLKRKLTDTSDTFGYHR</sequence>
<comment type="caution">
    <text evidence="1">The sequence shown here is derived from an EMBL/GenBank/DDBJ whole genome shotgun (WGS) entry which is preliminary data.</text>
</comment>
<dbReference type="EMBL" id="WVHS01000005">
    <property type="protein sequence ID" value="MXV17703.1"/>
    <property type="molecule type" value="Genomic_DNA"/>
</dbReference>
<dbReference type="Proteomes" id="UP000451233">
    <property type="component" value="Unassembled WGS sequence"/>
</dbReference>
<reference evidence="1 2" key="1">
    <citation type="submission" date="2019-11" db="EMBL/GenBank/DDBJ databases">
        <title>Pedobacter sp. HMF7056 Genome sequencing and assembly.</title>
        <authorList>
            <person name="Kang H."/>
            <person name="Kim H."/>
            <person name="Joh K."/>
        </authorList>
    </citation>
    <scope>NUCLEOTIDE SEQUENCE [LARGE SCALE GENOMIC DNA]</scope>
    <source>
        <strain evidence="1 2">HMF7056</strain>
    </source>
</reference>
<accession>A0A7K1Y330</accession>
<dbReference type="AlphaFoldDB" id="A0A7K1Y330"/>
<protein>
    <submittedName>
        <fullName evidence="1">DUF3095 family protein</fullName>
    </submittedName>
</protein>
<evidence type="ECO:0000313" key="1">
    <source>
        <dbReference type="EMBL" id="MXV17703.1"/>
    </source>
</evidence>
<proteinExistence type="predicted"/>
<keyword evidence="2" id="KW-1185">Reference proteome</keyword>
<evidence type="ECO:0000313" key="2">
    <source>
        <dbReference type="Proteomes" id="UP000451233"/>
    </source>
</evidence>
<gene>
    <name evidence="1" type="ORF">GS398_20545</name>
</gene>
<dbReference type="Pfam" id="PF11294">
    <property type="entry name" value="DUF3095"/>
    <property type="match status" value="1"/>
</dbReference>